<proteinExistence type="predicted"/>
<comment type="caution">
    <text evidence="1">The sequence shown here is derived from an EMBL/GenBank/DDBJ whole genome shotgun (WGS) entry which is preliminary data.</text>
</comment>
<evidence type="ECO:0000313" key="2">
    <source>
        <dbReference type="Proteomes" id="UP000249082"/>
    </source>
</evidence>
<name>A0A2W5NPB8_9SPHN</name>
<accession>A0A2W5NPB8</accession>
<protein>
    <submittedName>
        <fullName evidence="1">Uncharacterized protein</fullName>
    </submittedName>
</protein>
<reference evidence="1 2" key="1">
    <citation type="submission" date="2017-08" db="EMBL/GenBank/DDBJ databases">
        <title>Infants hospitalized years apart are colonized by the same room-sourced microbial strains.</title>
        <authorList>
            <person name="Brooks B."/>
            <person name="Olm M.R."/>
            <person name="Firek B.A."/>
            <person name="Baker R."/>
            <person name="Thomas B.C."/>
            <person name="Morowitz M.J."/>
            <person name="Banfield J.F."/>
        </authorList>
    </citation>
    <scope>NUCLEOTIDE SEQUENCE [LARGE SCALE GENOMIC DNA]</scope>
    <source>
        <strain evidence="1">S2_005_002_R2_33</strain>
    </source>
</reference>
<dbReference type="Proteomes" id="UP000249082">
    <property type="component" value="Unassembled WGS sequence"/>
</dbReference>
<evidence type="ECO:0000313" key="1">
    <source>
        <dbReference type="EMBL" id="PZQ55256.1"/>
    </source>
</evidence>
<dbReference type="EMBL" id="QFPX01000006">
    <property type="protein sequence ID" value="PZQ55256.1"/>
    <property type="molecule type" value="Genomic_DNA"/>
</dbReference>
<sequence>MPAGIEMNTPDGRVQLLTSQIYFRLEQKIEIPAGSTGWQQFSNNSGQRDVFVAGLSPSDIPMLAIASPSFTWADVVSTANGGITWRIYATSTGSNPITLYVFSQRRPPVSEHMAGAELYAPDGSIVWSSDYPIARPLGILSNPAPGTYSGVGLSGRSVAHVPQKQEVNSAISFTSAGEGSCRIGPYNGWQVYRRDQWSRTGVSAWGSLVSGSGTAFFQDSGSFQYMCASSPSSIPLSQQISTVGWRSLILDVTNI</sequence>
<dbReference type="AlphaFoldDB" id="A0A2W5NPB8"/>
<organism evidence="1 2">
    <name type="scientific">Novosphingobium pentaromativorans</name>
    <dbReference type="NCBI Taxonomy" id="205844"/>
    <lineage>
        <taxon>Bacteria</taxon>
        <taxon>Pseudomonadati</taxon>
        <taxon>Pseudomonadota</taxon>
        <taxon>Alphaproteobacteria</taxon>
        <taxon>Sphingomonadales</taxon>
        <taxon>Sphingomonadaceae</taxon>
        <taxon>Novosphingobium</taxon>
    </lineage>
</organism>
<gene>
    <name evidence="1" type="ORF">DI555_07850</name>
</gene>